<gene>
    <name evidence="2" type="ORF">K0M31_009507</name>
</gene>
<feature type="compositionally biased region" description="Acidic residues" evidence="1">
    <location>
        <begin position="79"/>
        <end position="89"/>
    </location>
</feature>
<organism evidence="2 3">
    <name type="scientific">Melipona bicolor</name>
    <dbReference type="NCBI Taxonomy" id="60889"/>
    <lineage>
        <taxon>Eukaryota</taxon>
        <taxon>Metazoa</taxon>
        <taxon>Ecdysozoa</taxon>
        <taxon>Arthropoda</taxon>
        <taxon>Hexapoda</taxon>
        <taxon>Insecta</taxon>
        <taxon>Pterygota</taxon>
        <taxon>Neoptera</taxon>
        <taxon>Endopterygota</taxon>
        <taxon>Hymenoptera</taxon>
        <taxon>Apocrita</taxon>
        <taxon>Aculeata</taxon>
        <taxon>Apoidea</taxon>
        <taxon>Anthophila</taxon>
        <taxon>Apidae</taxon>
        <taxon>Melipona</taxon>
    </lineage>
</organism>
<comment type="caution">
    <text evidence="2">The sequence shown here is derived from an EMBL/GenBank/DDBJ whole genome shotgun (WGS) entry which is preliminary data.</text>
</comment>
<evidence type="ECO:0000256" key="1">
    <source>
        <dbReference type="SAM" id="MobiDB-lite"/>
    </source>
</evidence>
<proteinExistence type="predicted"/>
<dbReference type="Proteomes" id="UP001177670">
    <property type="component" value="Unassembled WGS sequence"/>
</dbReference>
<feature type="compositionally biased region" description="Basic and acidic residues" evidence="1">
    <location>
        <begin position="1"/>
        <end position="19"/>
    </location>
</feature>
<feature type="region of interest" description="Disordered" evidence="1">
    <location>
        <begin position="1"/>
        <end position="50"/>
    </location>
</feature>
<evidence type="ECO:0000313" key="3">
    <source>
        <dbReference type="Proteomes" id="UP001177670"/>
    </source>
</evidence>
<feature type="region of interest" description="Disordered" evidence="1">
    <location>
        <begin position="70"/>
        <end position="89"/>
    </location>
</feature>
<name>A0AA40KJ92_9HYME</name>
<protein>
    <submittedName>
        <fullName evidence="2">Uncharacterized protein</fullName>
    </submittedName>
</protein>
<keyword evidence="3" id="KW-1185">Reference proteome</keyword>
<dbReference type="EMBL" id="JAHYIQ010000023">
    <property type="protein sequence ID" value="KAK1122284.1"/>
    <property type="molecule type" value="Genomic_DNA"/>
</dbReference>
<sequence>MKEARGAGKKERKVIDDTQPKNSSGAGPGAAAVRKFDPDDLSSSAATRPQEVSLNLANVKFSSEHFQIQSLKPAFRGENDDDDDDDDDE</sequence>
<accession>A0AA40KJ92</accession>
<feature type="compositionally biased region" description="Polar residues" evidence="1">
    <location>
        <begin position="41"/>
        <end position="50"/>
    </location>
</feature>
<dbReference type="AlphaFoldDB" id="A0AA40KJ92"/>
<evidence type="ECO:0000313" key="2">
    <source>
        <dbReference type="EMBL" id="KAK1122284.1"/>
    </source>
</evidence>
<reference evidence="2" key="1">
    <citation type="submission" date="2021-10" db="EMBL/GenBank/DDBJ databases">
        <title>Melipona bicolor Genome sequencing and assembly.</title>
        <authorList>
            <person name="Araujo N.S."/>
            <person name="Arias M.C."/>
        </authorList>
    </citation>
    <scope>NUCLEOTIDE SEQUENCE</scope>
    <source>
        <strain evidence="2">USP_2M_L1-L4_2017</strain>
        <tissue evidence="2">Whole body</tissue>
    </source>
</reference>